<evidence type="ECO:0000256" key="7">
    <source>
        <dbReference type="ARBA" id="ARBA00022884"/>
    </source>
</evidence>
<dbReference type="InterPro" id="IPR000571">
    <property type="entry name" value="Znf_CCCH"/>
</dbReference>
<feature type="zinc finger region" description="C3H1-type" evidence="9">
    <location>
        <begin position="44"/>
        <end position="71"/>
    </location>
</feature>
<evidence type="ECO:0000256" key="6">
    <source>
        <dbReference type="ARBA" id="ARBA00022833"/>
    </source>
</evidence>
<evidence type="ECO:0000313" key="13">
    <source>
        <dbReference type="Ensembl" id="ENSCCEP00000019625.1"/>
    </source>
</evidence>
<feature type="zinc finger region" description="C3H1-type" evidence="9">
    <location>
        <begin position="125"/>
        <end position="151"/>
    </location>
</feature>
<dbReference type="GO" id="GO:0003723">
    <property type="term" value="F:RNA binding"/>
    <property type="evidence" value="ECO:0007669"/>
    <property type="project" value="UniProtKB-UniRule"/>
</dbReference>
<evidence type="ECO:0000256" key="11">
    <source>
        <dbReference type="SAM" id="MobiDB-lite"/>
    </source>
</evidence>
<keyword evidence="7 10" id="KW-0694">RNA-binding</keyword>
<accession>A0A8C0ZGZ6</accession>
<dbReference type="Pfam" id="PF00642">
    <property type="entry name" value="zf-CCCH"/>
    <property type="match status" value="1"/>
</dbReference>
<dbReference type="PROSITE" id="PS50103">
    <property type="entry name" value="ZF_C3H1"/>
    <property type="match status" value="3"/>
</dbReference>
<dbReference type="SMART" id="SM00356">
    <property type="entry name" value="ZnF_C3H1"/>
    <property type="match status" value="4"/>
</dbReference>
<evidence type="ECO:0000256" key="10">
    <source>
        <dbReference type="RuleBase" id="RU369008"/>
    </source>
</evidence>
<dbReference type="SUPFAM" id="SSF90229">
    <property type="entry name" value="CCCH zinc finger"/>
    <property type="match status" value="1"/>
</dbReference>
<name>A0A8C0ZGZ6_CYACU</name>
<dbReference type="PANTHER" id="PTHR23102:SF24">
    <property type="entry name" value="CLEAVAGE AND POLYADENYLATION SPECIFICITY FACTOR SUBUNIT 4"/>
    <property type="match status" value="1"/>
</dbReference>
<keyword evidence="5 9" id="KW-0863">Zinc-finger</keyword>
<dbReference type="InterPro" id="IPR036855">
    <property type="entry name" value="Znf_CCCH_sf"/>
</dbReference>
<evidence type="ECO:0000256" key="8">
    <source>
        <dbReference type="ARBA" id="ARBA00023242"/>
    </source>
</evidence>
<evidence type="ECO:0000256" key="3">
    <source>
        <dbReference type="ARBA" id="ARBA00022723"/>
    </source>
</evidence>
<keyword evidence="6 9" id="KW-0862">Zinc</keyword>
<evidence type="ECO:0000256" key="9">
    <source>
        <dbReference type="PROSITE-ProRule" id="PRU00723"/>
    </source>
</evidence>
<keyword evidence="3 9" id="KW-0479">Metal-binding</keyword>
<dbReference type="GO" id="GO:0005847">
    <property type="term" value="C:mRNA cleavage and polyadenylation specificity factor complex"/>
    <property type="evidence" value="ECO:0007669"/>
    <property type="project" value="UniProtKB-UniRule"/>
</dbReference>
<dbReference type="Ensembl" id="ENSCCET00000029831.1">
    <property type="protein sequence ID" value="ENSCCEP00000019625.1"/>
    <property type="gene ID" value="ENSCCEG00000017820.1"/>
</dbReference>
<dbReference type="Gene3D" id="4.10.1000.10">
    <property type="entry name" value="Zinc finger, CCCH-type"/>
    <property type="match status" value="2"/>
</dbReference>
<dbReference type="GO" id="GO:0031124">
    <property type="term" value="P:mRNA 3'-end processing"/>
    <property type="evidence" value="ECO:0007669"/>
    <property type="project" value="UniProtKB-UniRule"/>
</dbReference>
<comment type="subcellular location">
    <subcellularLocation>
        <location evidence="1 10">Nucleus</location>
    </subcellularLocation>
</comment>
<dbReference type="PANTHER" id="PTHR23102">
    <property type="entry name" value="CLEAVAGE AND POLYADENYLATION SPECIFICITY FACTOR SUBUNIT 4-RELATED"/>
    <property type="match status" value="1"/>
</dbReference>
<gene>
    <name evidence="13" type="primary">CPSF4L</name>
</gene>
<evidence type="ECO:0000313" key="14">
    <source>
        <dbReference type="Proteomes" id="UP000694410"/>
    </source>
</evidence>
<evidence type="ECO:0000256" key="1">
    <source>
        <dbReference type="ARBA" id="ARBA00004123"/>
    </source>
</evidence>
<dbReference type="AlphaFoldDB" id="A0A8C0ZGZ6"/>
<feature type="zinc finger region" description="C3H1-type" evidence="9">
    <location>
        <begin position="100"/>
        <end position="124"/>
    </location>
</feature>
<comment type="similarity">
    <text evidence="10">Belongs to the CPSF4/YTH1 family.</text>
</comment>
<reference evidence="13" key="1">
    <citation type="submission" date="2025-08" db="UniProtKB">
        <authorList>
            <consortium name="Ensembl"/>
        </authorList>
    </citation>
    <scope>IDENTIFICATION</scope>
</reference>
<proteinExistence type="inferred from homology"/>
<dbReference type="Proteomes" id="UP000694410">
    <property type="component" value="Unplaced"/>
</dbReference>
<comment type="subunit">
    <text evidence="10">Component of the cleavage and polyadenylation specificity factor (CPSF) complex.</text>
</comment>
<feature type="domain" description="C3H1-type" evidence="12">
    <location>
        <begin position="44"/>
        <end position="71"/>
    </location>
</feature>
<evidence type="ECO:0000259" key="12">
    <source>
        <dbReference type="PROSITE" id="PS50103"/>
    </source>
</evidence>
<protein>
    <recommendedName>
        <fullName evidence="10">Cleavage and polyadenylation specificity factor subunit 4</fullName>
        <shortName evidence="10">CPSF 30 kDa subunit</shortName>
    </recommendedName>
    <alternativeName>
        <fullName evidence="10">Cleavage and polyadenylation specificity factor 30 kDa subunit</fullName>
    </alternativeName>
</protein>
<keyword evidence="14" id="KW-1185">Reference proteome</keyword>
<evidence type="ECO:0000256" key="5">
    <source>
        <dbReference type="ARBA" id="ARBA00022771"/>
    </source>
</evidence>
<dbReference type="GO" id="GO:0008270">
    <property type="term" value="F:zinc ion binding"/>
    <property type="evidence" value="ECO:0007669"/>
    <property type="project" value="UniProtKB-KW"/>
</dbReference>
<keyword evidence="8 10" id="KW-0539">Nucleus</keyword>
<feature type="domain" description="C3H1-type" evidence="12">
    <location>
        <begin position="125"/>
        <end position="151"/>
    </location>
</feature>
<keyword evidence="2 10" id="KW-0507">mRNA processing</keyword>
<evidence type="ECO:0000256" key="2">
    <source>
        <dbReference type="ARBA" id="ARBA00022664"/>
    </source>
</evidence>
<comment type="function">
    <text evidence="10">Component of the cleavage and polyadenylation specificity factor (CPSF) complex that play a key role in pre-mRNA 3'-end formation, recognizing the AAUAAA signal sequence and interacting with poly(A) polymerase and other factors to bring about cleavage and poly(A) addition. CPSF4 binds RNA polymers with a preference for poly(U).</text>
</comment>
<feature type="compositionally biased region" description="Polar residues" evidence="11">
    <location>
        <begin position="208"/>
        <end position="232"/>
    </location>
</feature>
<organism evidence="13 14">
    <name type="scientific">Cyanistes caeruleus</name>
    <name type="common">Eurasian blue tit</name>
    <name type="synonym">Parus caeruleus</name>
    <dbReference type="NCBI Taxonomy" id="156563"/>
    <lineage>
        <taxon>Eukaryota</taxon>
        <taxon>Metazoa</taxon>
        <taxon>Chordata</taxon>
        <taxon>Craniata</taxon>
        <taxon>Vertebrata</taxon>
        <taxon>Euteleostomi</taxon>
        <taxon>Archelosauria</taxon>
        <taxon>Archosauria</taxon>
        <taxon>Dinosauria</taxon>
        <taxon>Saurischia</taxon>
        <taxon>Theropoda</taxon>
        <taxon>Coelurosauria</taxon>
        <taxon>Aves</taxon>
        <taxon>Neognathae</taxon>
        <taxon>Neoaves</taxon>
        <taxon>Telluraves</taxon>
        <taxon>Australaves</taxon>
        <taxon>Passeriformes</taxon>
        <taxon>Paridae</taxon>
        <taxon>Cyanistes</taxon>
    </lineage>
</organism>
<reference evidence="13" key="2">
    <citation type="submission" date="2025-09" db="UniProtKB">
        <authorList>
            <consortium name="Ensembl"/>
        </authorList>
    </citation>
    <scope>IDENTIFICATION</scope>
</reference>
<feature type="domain" description="C3H1-type" evidence="12">
    <location>
        <begin position="100"/>
        <end position="124"/>
    </location>
</feature>
<feature type="region of interest" description="Disordered" evidence="11">
    <location>
        <begin position="178"/>
        <end position="246"/>
    </location>
</feature>
<keyword evidence="4 10" id="KW-0677">Repeat</keyword>
<sequence length="246" mass="26711">MMQELVAGVEKIRFDSEADVEELGARPLPFLGVDSVQGHPQPSGAKPTVCKHWLRGLCKRGDGCGFLHDSDASRMPECCLHSKLGECSNKDCPFLHLDGTASTVGCPWYDRGFCRHGPLCKYKHTRRVMCANYLVGFCPEGPKCKFVHLKAGLMTSSTEPAKEAGYPWGLVQRDLAAAEEMGGEEEPPKEPPPRGTQHLAAPLWDTSRCPQSQQSLLEGGTRSKSGSGSPCASESRRTPLGMLLGE</sequence>
<dbReference type="InterPro" id="IPR045348">
    <property type="entry name" value="CPSF4/Yth1"/>
</dbReference>
<evidence type="ECO:0000256" key="4">
    <source>
        <dbReference type="ARBA" id="ARBA00022737"/>
    </source>
</evidence>